<dbReference type="OrthoDB" id="565125at2"/>
<dbReference type="KEGG" id="geo:Geob_2824"/>
<proteinExistence type="predicted"/>
<dbReference type="InterPro" id="IPR024467">
    <property type="entry name" value="Xre/MbcA/ParS-like_toxin-bd"/>
</dbReference>
<evidence type="ECO:0000259" key="1">
    <source>
        <dbReference type="PROSITE" id="PS50943"/>
    </source>
</evidence>
<accession>B9M252</accession>
<dbReference type="InterPro" id="IPR010982">
    <property type="entry name" value="Lambda_DNA-bd_dom_sf"/>
</dbReference>
<dbReference type="STRING" id="316067.Geob_2824"/>
<dbReference type="GO" id="GO:0003677">
    <property type="term" value="F:DNA binding"/>
    <property type="evidence" value="ECO:0007669"/>
    <property type="project" value="InterPro"/>
</dbReference>
<feature type="domain" description="HTH cro/C1-type" evidence="1">
    <location>
        <begin position="22"/>
        <end position="61"/>
    </location>
</feature>
<evidence type="ECO:0000313" key="2">
    <source>
        <dbReference type="EMBL" id="ACM21170.1"/>
    </source>
</evidence>
<reference evidence="2 3" key="1">
    <citation type="submission" date="2009-01" db="EMBL/GenBank/DDBJ databases">
        <title>Complete sequence of Geobacter sp. FRC-32.</title>
        <authorList>
            <consortium name="US DOE Joint Genome Institute"/>
            <person name="Lucas S."/>
            <person name="Copeland A."/>
            <person name="Lapidus A."/>
            <person name="Glavina del Rio T."/>
            <person name="Dalin E."/>
            <person name="Tice H."/>
            <person name="Bruce D."/>
            <person name="Goodwin L."/>
            <person name="Pitluck S."/>
            <person name="Saunders E."/>
            <person name="Brettin T."/>
            <person name="Detter J.C."/>
            <person name="Han C."/>
            <person name="Larimer F."/>
            <person name="Land M."/>
            <person name="Hauser L."/>
            <person name="Kyrpides N."/>
            <person name="Ovchinnikova G."/>
            <person name="Kostka J."/>
            <person name="Richardson P."/>
        </authorList>
    </citation>
    <scope>NUCLEOTIDE SEQUENCE [LARGE SCALE GENOMIC DNA]</scope>
    <source>
        <strain evidence="3">DSM 22248 / JCM 15807 / FRC-32</strain>
    </source>
</reference>
<dbReference type="Pfam" id="PF20432">
    <property type="entry name" value="Xre-like-HTH"/>
    <property type="match status" value="1"/>
</dbReference>
<dbReference type="eggNOG" id="COG5642">
    <property type="taxonomic scope" value="Bacteria"/>
</dbReference>
<dbReference type="Gene3D" id="1.10.260.40">
    <property type="entry name" value="lambda repressor-like DNA-binding domains"/>
    <property type="match status" value="1"/>
</dbReference>
<sequence length="128" mass="13936">MAQAAVTVPEAHTREAVLSKAVINAAERLGLSQARLAHVLGLSKASVSRLFAGTYQLSSEKKEWEFAVLLLRLFRSLDAIVGGVATDVRSWMNSDNLALAGRKPIELITSTEGLVRVIYYLDARRGLV</sequence>
<evidence type="ECO:0000313" key="3">
    <source>
        <dbReference type="Proteomes" id="UP000007721"/>
    </source>
</evidence>
<dbReference type="RefSeq" id="WP_012647898.1">
    <property type="nucleotide sequence ID" value="NC_011979.1"/>
</dbReference>
<dbReference type="SUPFAM" id="SSF47413">
    <property type="entry name" value="lambda repressor-like DNA-binding domains"/>
    <property type="match status" value="1"/>
</dbReference>
<keyword evidence="3" id="KW-1185">Reference proteome</keyword>
<dbReference type="EMBL" id="CP001390">
    <property type="protein sequence ID" value="ACM21170.1"/>
    <property type="molecule type" value="Genomic_DNA"/>
</dbReference>
<gene>
    <name evidence="2" type="ordered locus">Geob_2824</name>
</gene>
<dbReference type="PROSITE" id="PS50943">
    <property type="entry name" value="HTH_CROC1"/>
    <property type="match status" value="1"/>
</dbReference>
<dbReference type="HOGENOM" id="CLU_157727_0_0_7"/>
<dbReference type="Pfam" id="PF09722">
    <property type="entry name" value="Xre_MbcA_ParS_C"/>
    <property type="match status" value="1"/>
</dbReference>
<protein>
    <submittedName>
        <fullName evidence="2">Helix-turn-helix XRE domain and DUF2384 protein</fullName>
    </submittedName>
</protein>
<dbReference type="AlphaFoldDB" id="B9M252"/>
<organism evidence="2 3">
    <name type="scientific">Geotalea daltonii (strain DSM 22248 / JCM 15807 / FRC-32)</name>
    <name type="common">Geobacter daltonii</name>
    <dbReference type="NCBI Taxonomy" id="316067"/>
    <lineage>
        <taxon>Bacteria</taxon>
        <taxon>Pseudomonadati</taxon>
        <taxon>Thermodesulfobacteriota</taxon>
        <taxon>Desulfuromonadia</taxon>
        <taxon>Geobacterales</taxon>
        <taxon>Geobacteraceae</taxon>
        <taxon>Geotalea</taxon>
    </lineage>
</organism>
<dbReference type="InterPro" id="IPR046847">
    <property type="entry name" value="Xre-like_HTH"/>
</dbReference>
<dbReference type="Proteomes" id="UP000007721">
    <property type="component" value="Chromosome"/>
</dbReference>
<dbReference type="CDD" id="cd00093">
    <property type="entry name" value="HTH_XRE"/>
    <property type="match status" value="1"/>
</dbReference>
<name>B9M252_GEODF</name>
<dbReference type="InterPro" id="IPR001387">
    <property type="entry name" value="Cro/C1-type_HTH"/>
</dbReference>